<evidence type="ECO:0000313" key="3">
    <source>
        <dbReference type="Proteomes" id="UP000263445"/>
    </source>
</evidence>
<feature type="compositionally biased region" description="Polar residues" evidence="1">
    <location>
        <begin position="130"/>
        <end position="145"/>
    </location>
</feature>
<reference evidence="3" key="1">
    <citation type="submission" date="2018-07" db="EMBL/GenBank/DDBJ databases">
        <authorList>
            <person name="Franco M."/>
            <person name="Long C.G."/>
            <person name="Nyagwencha E."/>
            <person name="Ho K.T."/>
            <person name="Hamzaoui H.B."/>
            <person name="Dickel M."/>
            <person name="Carrell M."/>
            <person name="Graham J."/>
            <person name="Kirkpatrick B.L."/>
            <person name="Twichell C.M."/>
            <person name="Lawson J.N."/>
            <person name="Warner M.H."/>
            <person name="Garlena R.A."/>
            <person name="Russell D.A."/>
            <person name="Pope W.H."/>
            <person name="Jacobs-Sera D."/>
            <person name="Hatfull G.F."/>
        </authorList>
    </citation>
    <scope>NUCLEOTIDE SEQUENCE [LARGE SCALE GENOMIC DNA]</scope>
</reference>
<evidence type="ECO:0000256" key="1">
    <source>
        <dbReference type="SAM" id="MobiDB-lite"/>
    </source>
</evidence>
<sequence length="344" mass="36840">MAERRPPGFNVPLGFYDGPEVSSIPRRIRAAAVGVWTLCGTFSANKLQDGYVGPEALKQLGCTDAIRAALMSTLGPDGAPDPLWIPARDGGIQFTKWVKYQRTAREVKAYRDAEASRKRAARKAARESDNTTTTDGRTYVSTHGSSAKLDETSGELNDAEPPMNRAYPEMSGRTSAGHPPDHRDPKTETETSSYLSTEVSALNVDAPRDVERGLSEPVSPSASRIVHDTIRGKYPNAVLTALRLKASELVNRDGVAADVLAEAIRRWEAKPDVGPNALPMFVAEAVKATQAAAPGVRPGSPTSKAMEWQALAQQAIARRHAAAAAAAAGADPFDYPDDPKAITR</sequence>
<organism evidence="2 3">
    <name type="scientific">Mycobacterium phage Amochick</name>
    <dbReference type="NCBI Taxonomy" id="2301540"/>
    <lineage>
        <taxon>Viruses</taxon>
        <taxon>Duplodnaviria</taxon>
        <taxon>Heunggongvirae</taxon>
        <taxon>Uroviricota</taxon>
        <taxon>Caudoviricetes</taxon>
        <taxon>Gilesvirus</taxon>
        <taxon>Gilesvirus giles</taxon>
    </lineage>
</organism>
<evidence type="ECO:0008006" key="4">
    <source>
        <dbReference type="Google" id="ProtNLM"/>
    </source>
</evidence>
<evidence type="ECO:0000313" key="2">
    <source>
        <dbReference type="EMBL" id="AXQ51499.1"/>
    </source>
</evidence>
<accession>A0A385D075</accession>
<proteinExistence type="predicted"/>
<dbReference type="Proteomes" id="UP000263445">
    <property type="component" value="Segment"/>
</dbReference>
<name>A0A385D075_9CAUD</name>
<feature type="compositionally biased region" description="Basic and acidic residues" evidence="1">
    <location>
        <begin position="179"/>
        <end position="189"/>
    </location>
</feature>
<dbReference type="EMBL" id="MH697577">
    <property type="protein sequence ID" value="AXQ51499.1"/>
    <property type="molecule type" value="Genomic_DNA"/>
</dbReference>
<feature type="region of interest" description="Disordered" evidence="1">
    <location>
        <begin position="112"/>
        <end position="198"/>
    </location>
</feature>
<protein>
    <recommendedName>
        <fullName evidence="4">Helix-turn-helix DNA binding domain protein</fullName>
    </recommendedName>
</protein>
<gene>
    <name evidence="2" type="primary">70</name>
    <name evidence="2" type="ORF">SEA_AMOCHICK_70</name>
</gene>